<dbReference type="HOGENOM" id="CLU_010693_2_0_1"/>
<reference evidence="3" key="2">
    <citation type="submission" date="2015-01" db="EMBL/GenBank/DDBJ databases">
        <title>Evolutionary Origins and Diversification of the Mycorrhizal Mutualists.</title>
        <authorList>
            <consortium name="DOE Joint Genome Institute"/>
            <consortium name="Mycorrhizal Genomics Consortium"/>
            <person name="Kohler A."/>
            <person name="Kuo A."/>
            <person name="Nagy L.G."/>
            <person name="Floudas D."/>
            <person name="Copeland A."/>
            <person name="Barry K.W."/>
            <person name="Cichocki N."/>
            <person name="Veneault-Fourrey C."/>
            <person name="LaButti K."/>
            <person name="Lindquist E.A."/>
            <person name="Lipzen A."/>
            <person name="Lundell T."/>
            <person name="Morin E."/>
            <person name="Murat C."/>
            <person name="Riley R."/>
            <person name="Ohm R."/>
            <person name="Sun H."/>
            <person name="Tunlid A."/>
            <person name="Henrissat B."/>
            <person name="Grigoriev I.V."/>
            <person name="Hibbett D.S."/>
            <person name="Martin F."/>
        </authorList>
    </citation>
    <scope>NUCLEOTIDE SEQUENCE [LARGE SCALE GENOMIC DNA]</scope>
    <source>
        <strain evidence="3">MAFF 305830</strain>
    </source>
</reference>
<dbReference type="OrthoDB" id="2393824at2759"/>
<evidence type="ECO:0000313" key="3">
    <source>
        <dbReference type="Proteomes" id="UP000054097"/>
    </source>
</evidence>
<name>A0A0C2XM08_SERVB</name>
<keyword evidence="3" id="KW-1185">Reference proteome</keyword>
<feature type="region of interest" description="Disordered" evidence="1">
    <location>
        <begin position="743"/>
        <end position="764"/>
    </location>
</feature>
<feature type="non-terminal residue" evidence="2">
    <location>
        <position position="1"/>
    </location>
</feature>
<dbReference type="AlphaFoldDB" id="A0A0C2XM08"/>
<accession>A0A0C2XM08</accession>
<feature type="compositionally biased region" description="Polar residues" evidence="1">
    <location>
        <begin position="619"/>
        <end position="630"/>
    </location>
</feature>
<evidence type="ECO:0000313" key="2">
    <source>
        <dbReference type="EMBL" id="KIM30017.1"/>
    </source>
</evidence>
<dbReference type="STRING" id="933852.A0A0C2XM08"/>
<proteinExistence type="predicted"/>
<organism evidence="2 3">
    <name type="scientific">Serendipita vermifera MAFF 305830</name>
    <dbReference type="NCBI Taxonomy" id="933852"/>
    <lineage>
        <taxon>Eukaryota</taxon>
        <taxon>Fungi</taxon>
        <taxon>Dikarya</taxon>
        <taxon>Basidiomycota</taxon>
        <taxon>Agaricomycotina</taxon>
        <taxon>Agaricomycetes</taxon>
        <taxon>Sebacinales</taxon>
        <taxon>Serendipitaceae</taxon>
        <taxon>Serendipita</taxon>
    </lineage>
</organism>
<feature type="region of interest" description="Disordered" evidence="1">
    <location>
        <begin position="619"/>
        <end position="657"/>
    </location>
</feature>
<evidence type="ECO:0000256" key="1">
    <source>
        <dbReference type="SAM" id="MobiDB-lite"/>
    </source>
</evidence>
<sequence>QSGSDEIRAHIASLKIPKISPESAIPSLLLHNLGQATHDPNLVDRVRELFQQIFGIIFLCNTSGSGKTRLIFEGLHCNWGFYFTANTQPDSIGSSDIEDILADLDSLPRLIKLTNSNRAAALTENEEVTSRRFLLVLCARILFFHLFLKYASDEEGGLTDDHKGRWLLLQVAPKMLLGTETDPFSDCIKSLKRLSKQAMEEFIKEEMKRVREYLPQGTVLFCVLDEAQVAMTKFYDCFQSKSTEETRPILRQIILEWKKVCPNLIISGTGISMRELQTIIGSSVAKESNEESQTYTDLGSFDDEKAQRAYVEQYLPPGSLEDDNWKTVVSRAGYWLHGRHRLTATFLSYLIRNNFEAPNRVLNEFVFQMSNFHPSDFDPKHEPPIARKTEVVSKFDFSKLSQDKALERQIAGFIFDYAFHGKPRDVGGPEYDKLVEYGVARFGHRTNILADEPLALLAAMHYFTINTPWSLQHFLEEELSNSNPGARGTAFEYFGAYLLGIAFKSARPLSEVFTFVGDNNSGLGNEKAELVAVEKTDGKFICHPVDLSSNTQPTYRQGRTPRTQAETLSWLQNPERTVFCFPVHMVGPDLILVLRLSDKTVVRVIVQFKQKMESKMSSADTESAFRTTDPNRFLAQKSPLGTSSKSKDVTKEMPSSRMKVQLQEALRSLGPGTTKAGEYGVLRVLIAHPGSVDLAVLAELANSDTSRHPAATVDVTALATCLSERETLTSLSLILQEAAIERKKRPKRKLEETNDDDVEAPSARKKRINLEKFNELPLDEGPLPDTFEDDLF</sequence>
<dbReference type="Proteomes" id="UP000054097">
    <property type="component" value="Unassembled WGS sequence"/>
</dbReference>
<protein>
    <submittedName>
        <fullName evidence="2">Uncharacterized protein</fullName>
    </submittedName>
</protein>
<reference evidence="2 3" key="1">
    <citation type="submission" date="2014-04" db="EMBL/GenBank/DDBJ databases">
        <authorList>
            <consortium name="DOE Joint Genome Institute"/>
            <person name="Kuo A."/>
            <person name="Zuccaro A."/>
            <person name="Kohler A."/>
            <person name="Nagy L.G."/>
            <person name="Floudas D."/>
            <person name="Copeland A."/>
            <person name="Barry K.W."/>
            <person name="Cichocki N."/>
            <person name="Veneault-Fourrey C."/>
            <person name="LaButti K."/>
            <person name="Lindquist E.A."/>
            <person name="Lipzen A."/>
            <person name="Lundell T."/>
            <person name="Morin E."/>
            <person name="Murat C."/>
            <person name="Sun H."/>
            <person name="Tunlid A."/>
            <person name="Henrissat B."/>
            <person name="Grigoriev I.V."/>
            <person name="Hibbett D.S."/>
            <person name="Martin F."/>
            <person name="Nordberg H.P."/>
            <person name="Cantor M.N."/>
            <person name="Hua S.X."/>
        </authorList>
    </citation>
    <scope>NUCLEOTIDE SEQUENCE [LARGE SCALE GENOMIC DNA]</scope>
    <source>
        <strain evidence="2 3">MAFF 305830</strain>
    </source>
</reference>
<gene>
    <name evidence="2" type="ORF">M408DRAFT_100189</name>
</gene>
<dbReference type="EMBL" id="KN824286">
    <property type="protein sequence ID" value="KIM30017.1"/>
    <property type="molecule type" value="Genomic_DNA"/>
</dbReference>